<protein>
    <submittedName>
        <fullName evidence="1">Glycosyl transferase</fullName>
    </submittedName>
</protein>
<dbReference type="InterPro" id="IPR029044">
    <property type="entry name" value="Nucleotide-diphossugar_trans"/>
</dbReference>
<dbReference type="Pfam" id="PF01501">
    <property type="entry name" value="Glyco_transf_8"/>
    <property type="match status" value="1"/>
</dbReference>
<gene>
    <name evidence="1" type="ORF">COX74_02505</name>
</gene>
<dbReference type="Proteomes" id="UP000229364">
    <property type="component" value="Unassembled WGS sequence"/>
</dbReference>
<dbReference type="GO" id="GO:0016757">
    <property type="term" value="F:glycosyltransferase activity"/>
    <property type="evidence" value="ECO:0007669"/>
    <property type="project" value="InterPro"/>
</dbReference>
<accession>A0A2M7VI04</accession>
<reference evidence="2" key="1">
    <citation type="submission" date="2017-09" db="EMBL/GenBank/DDBJ databases">
        <title>Depth-based differentiation of microbial function through sediment-hosted aquifers and enrichment of novel symbionts in the deep terrestrial subsurface.</title>
        <authorList>
            <person name="Probst A.J."/>
            <person name="Ladd B."/>
            <person name="Jarett J.K."/>
            <person name="Geller-Mcgrath D.E."/>
            <person name="Sieber C.M.K."/>
            <person name="Emerson J.B."/>
            <person name="Anantharaman K."/>
            <person name="Thomas B.C."/>
            <person name="Malmstrom R."/>
            <person name="Stieglmeier M."/>
            <person name="Klingl A."/>
            <person name="Woyke T."/>
            <person name="Ryan C.M."/>
            <person name="Banfield J.F."/>
        </authorList>
    </citation>
    <scope>NUCLEOTIDE SEQUENCE [LARGE SCALE GENOMIC DNA]</scope>
</reference>
<evidence type="ECO:0000313" key="2">
    <source>
        <dbReference type="Proteomes" id="UP000229364"/>
    </source>
</evidence>
<sequence length="341" mass="40494">MYYFCTLFDKNYLFRGLALYDSLIRHCPDFKFWILCLDNEAYEMLEKLNLDKVVLISMAEFEDEELLAVKKTRSQLEYYWTLSPALPSYVLNKNPQIPSIAYLDSDLFFFADPKPLYDELGDGSVLIMEHKLPEGKKHKEKDVGKYNVGMMLFNNNAEGRKCLEWWRQKCNEWCYYKVEPTRFADQKYLDYFAEKFKGVVVSKHEGANLSYWNMKNFRDRLKKIGGQIYIKGDQLIFFHFSSIKFYDPLSKFLPRGPLDPYTLPSREKRLIYSIYFKATLYSIKKILAVDQDFRHGFIIRPNIFKQLKDVFWPMAEQSIKKNSGPLRPLLAKIKKIMKKKS</sequence>
<proteinExistence type="predicted"/>
<name>A0A2M7VI04_9BACT</name>
<dbReference type="InterPro" id="IPR002495">
    <property type="entry name" value="Glyco_trans_8"/>
</dbReference>
<dbReference type="Gene3D" id="3.90.550.10">
    <property type="entry name" value="Spore Coat Polysaccharide Biosynthesis Protein SpsA, Chain A"/>
    <property type="match status" value="1"/>
</dbReference>
<dbReference type="EMBL" id="PFPR01000061">
    <property type="protein sequence ID" value="PJA01477.1"/>
    <property type="molecule type" value="Genomic_DNA"/>
</dbReference>
<comment type="caution">
    <text evidence="1">The sequence shown here is derived from an EMBL/GenBank/DDBJ whole genome shotgun (WGS) entry which is preliminary data.</text>
</comment>
<dbReference type="AlphaFoldDB" id="A0A2M7VI04"/>
<evidence type="ECO:0000313" key="1">
    <source>
        <dbReference type="EMBL" id="PJA01477.1"/>
    </source>
</evidence>
<organism evidence="1 2">
    <name type="scientific">bacterium (Candidatus Gribaldobacteria) CG_4_10_14_0_2_um_filter_41_16</name>
    <dbReference type="NCBI Taxonomy" id="2014265"/>
    <lineage>
        <taxon>Bacteria</taxon>
        <taxon>Candidatus Gribaldobacteria</taxon>
    </lineage>
</organism>
<keyword evidence="1" id="KW-0808">Transferase</keyword>
<dbReference type="SUPFAM" id="SSF53448">
    <property type="entry name" value="Nucleotide-diphospho-sugar transferases"/>
    <property type="match status" value="1"/>
</dbReference>